<dbReference type="InterPro" id="IPR018247">
    <property type="entry name" value="EF_Hand_1_Ca_BS"/>
</dbReference>
<evidence type="ECO:0008006" key="5">
    <source>
        <dbReference type="Google" id="ProtNLM"/>
    </source>
</evidence>
<proteinExistence type="predicted"/>
<dbReference type="OrthoDB" id="6080763at2759"/>
<dbReference type="EMBL" id="UYJE01001231">
    <property type="protein sequence ID" value="VDI00420.1"/>
    <property type="molecule type" value="Genomic_DNA"/>
</dbReference>
<keyword evidence="4" id="KW-1185">Reference proteome</keyword>
<protein>
    <recommendedName>
        <fullName evidence="5">EF-hand domain-containing protein</fullName>
    </recommendedName>
</protein>
<evidence type="ECO:0000313" key="3">
    <source>
        <dbReference type="EMBL" id="VDI00420.1"/>
    </source>
</evidence>
<feature type="transmembrane region" description="Helical" evidence="2">
    <location>
        <begin position="178"/>
        <end position="199"/>
    </location>
</feature>
<dbReference type="InterPro" id="IPR011992">
    <property type="entry name" value="EF-hand-dom_pair"/>
</dbReference>
<keyword evidence="1" id="KW-0106">Calcium</keyword>
<dbReference type="Proteomes" id="UP000596742">
    <property type="component" value="Unassembled WGS sequence"/>
</dbReference>
<organism evidence="3 4">
    <name type="scientific">Mytilus galloprovincialis</name>
    <name type="common">Mediterranean mussel</name>
    <dbReference type="NCBI Taxonomy" id="29158"/>
    <lineage>
        <taxon>Eukaryota</taxon>
        <taxon>Metazoa</taxon>
        <taxon>Spiralia</taxon>
        <taxon>Lophotrochozoa</taxon>
        <taxon>Mollusca</taxon>
        <taxon>Bivalvia</taxon>
        <taxon>Autobranchia</taxon>
        <taxon>Pteriomorphia</taxon>
        <taxon>Mytilida</taxon>
        <taxon>Mytiloidea</taxon>
        <taxon>Mytilidae</taxon>
        <taxon>Mytilinae</taxon>
        <taxon>Mytilus</taxon>
    </lineage>
</organism>
<dbReference type="SUPFAM" id="SSF47473">
    <property type="entry name" value="EF-hand"/>
    <property type="match status" value="1"/>
</dbReference>
<keyword evidence="2" id="KW-1133">Transmembrane helix</keyword>
<evidence type="ECO:0000313" key="4">
    <source>
        <dbReference type="Proteomes" id="UP000596742"/>
    </source>
</evidence>
<dbReference type="AlphaFoldDB" id="A0A8B6C5I2"/>
<sequence>MSKVVYPMSPPEYSGPGPSFDGGANYGINPGAVEIMTPDRIDDTTPPPAYDSIFVSEQNSRQSKPNVHHDDRNLWEKVHEWFEFSILQQIIWLGAFVFAITYISFGLKYAGQCFRKKYDGNGKTIEEEDLPSFMKAEGGVLCALVLYVFCWRLIFICDRKRTHRINKADLEGRKKCGGYLFFFCCGLCFATFVLCIVGATKVFQFHDVTKNHTLKCNDEFYNFYHDTKIGQMAILIPYAVYIIVSMFIVIPKAKNWFMRHKWHQWASLLDADQDGIISFDDMKKTNNTLEQLRLAVGDRRTALNADAQEKWWDDHIFKRGANKHISVEDYVAYLEGIYNPCDMGNKMRPVITGFFNFFSTPDFRKKNCILAEEDFIKFWTILKNVDKVHCRNVYIRHFLNPTTMESFLGDFVALVSSNDFFDENTIRVHTVLKPPRSSPCDTICHPSCCGV</sequence>
<comment type="caution">
    <text evidence="3">The sequence shown here is derived from an EMBL/GenBank/DDBJ whole genome shotgun (WGS) entry which is preliminary data.</text>
</comment>
<reference evidence="3" key="1">
    <citation type="submission" date="2018-11" db="EMBL/GenBank/DDBJ databases">
        <authorList>
            <person name="Alioto T."/>
            <person name="Alioto T."/>
        </authorList>
    </citation>
    <scope>NUCLEOTIDE SEQUENCE</scope>
</reference>
<dbReference type="PROSITE" id="PS00018">
    <property type="entry name" value="EF_HAND_1"/>
    <property type="match status" value="1"/>
</dbReference>
<dbReference type="Gene3D" id="1.10.238.10">
    <property type="entry name" value="EF-hand"/>
    <property type="match status" value="1"/>
</dbReference>
<accession>A0A8B6C5I2</accession>
<keyword evidence="2" id="KW-0472">Membrane</keyword>
<evidence type="ECO:0000256" key="1">
    <source>
        <dbReference type="ARBA" id="ARBA00022837"/>
    </source>
</evidence>
<evidence type="ECO:0000256" key="2">
    <source>
        <dbReference type="SAM" id="Phobius"/>
    </source>
</evidence>
<feature type="transmembrane region" description="Helical" evidence="2">
    <location>
        <begin position="90"/>
        <end position="110"/>
    </location>
</feature>
<feature type="transmembrane region" description="Helical" evidence="2">
    <location>
        <begin position="138"/>
        <end position="157"/>
    </location>
</feature>
<feature type="transmembrane region" description="Helical" evidence="2">
    <location>
        <begin position="229"/>
        <end position="250"/>
    </location>
</feature>
<name>A0A8B6C5I2_MYTGA</name>
<gene>
    <name evidence="3" type="ORF">MGAL_10B066902</name>
</gene>
<keyword evidence="2" id="KW-0812">Transmembrane</keyword>